<accession>A0A8R7V5P8</accession>
<evidence type="ECO:0000313" key="2">
    <source>
        <dbReference type="Proteomes" id="UP000015106"/>
    </source>
</evidence>
<reference evidence="1" key="3">
    <citation type="submission" date="2022-06" db="UniProtKB">
        <authorList>
            <consortium name="EnsemblPlants"/>
        </authorList>
    </citation>
    <scope>IDENTIFICATION</scope>
</reference>
<dbReference type="Proteomes" id="UP000015106">
    <property type="component" value="Chromosome 7"/>
</dbReference>
<protein>
    <submittedName>
        <fullName evidence="1">Uncharacterized protein</fullName>
    </submittedName>
</protein>
<sequence length="67" mass="7583">MFVEVLSSYLFDMIKHGPSCSEDPYGLVGKTLAFYAFLLCIDGATIVTDSEVPMYMDRLRRSSMIFC</sequence>
<dbReference type="EnsemblPlants" id="TuG1812G0700001792.01.T02">
    <property type="protein sequence ID" value="TuG1812G0700001792.01.T02"/>
    <property type="gene ID" value="TuG1812G0700001792.01"/>
</dbReference>
<dbReference type="Gramene" id="TuG1812G0700001792.01.T02">
    <property type="protein sequence ID" value="TuG1812G0700001792.01.T02"/>
    <property type="gene ID" value="TuG1812G0700001792.01"/>
</dbReference>
<dbReference type="AlphaFoldDB" id="A0A8R7V5P8"/>
<organism evidence="1 2">
    <name type="scientific">Triticum urartu</name>
    <name type="common">Red wild einkorn</name>
    <name type="synonym">Crithodium urartu</name>
    <dbReference type="NCBI Taxonomy" id="4572"/>
    <lineage>
        <taxon>Eukaryota</taxon>
        <taxon>Viridiplantae</taxon>
        <taxon>Streptophyta</taxon>
        <taxon>Embryophyta</taxon>
        <taxon>Tracheophyta</taxon>
        <taxon>Spermatophyta</taxon>
        <taxon>Magnoliopsida</taxon>
        <taxon>Liliopsida</taxon>
        <taxon>Poales</taxon>
        <taxon>Poaceae</taxon>
        <taxon>BOP clade</taxon>
        <taxon>Pooideae</taxon>
        <taxon>Triticodae</taxon>
        <taxon>Triticeae</taxon>
        <taxon>Triticinae</taxon>
        <taxon>Triticum</taxon>
    </lineage>
</organism>
<evidence type="ECO:0000313" key="1">
    <source>
        <dbReference type="EnsemblPlants" id="TuG1812G0700001792.01.T02"/>
    </source>
</evidence>
<reference evidence="2" key="1">
    <citation type="journal article" date="2013" name="Nature">
        <title>Draft genome of the wheat A-genome progenitor Triticum urartu.</title>
        <authorList>
            <person name="Ling H.Q."/>
            <person name="Zhao S."/>
            <person name="Liu D."/>
            <person name="Wang J."/>
            <person name="Sun H."/>
            <person name="Zhang C."/>
            <person name="Fan H."/>
            <person name="Li D."/>
            <person name="Dong L."/>
            <person name="Tao Y."/>
            <person name="Gao C."/>
            <person name="Wu H."/>
            <person name="Li Y."/>
            <person name="Cui Y."/>
            <person name="Guo X."/>
            <person name="Zheng S."/>
            <person name="Wang B."/>
            <person name="Yu K."/>
            <person name="Liang Q."/>
            <person name="Yang W."/>
            <person name="Lou X."/>
            <person name="Chen J."/>
            <person name="Feng M."/>
            <person name="Jian J."/>
            <person name="Zhang X."/>
            <person name="Luo G."/>
            <person name="Jiang Y."/>
            <person name="Liu J."/>
            <person name="Wang Z."/>
            <person name="Sha Y."/>
            <person name="Zhang B."/>
            <person name="Wu H."/>
            <person name="Tang D."/>
            <person name="Shen Q."/>
            <person name="Xue P."/>
            <person name="Zou S."/>
            <person name="Wang X."/>
            <person name="Liu X."/>
            <person name="Wang F."/>
            <person name="Yang Y."/>
            <person name="An X."/>
            <person name="Dong Z."/>
            <person name="Zhang K."/>
            <person name="Zhang X."/>
            <person name="Luo M.C."/>
            <person name="Dvorak J."/>
            <person name="Tong Y."/>
            <person name="Wang J."/>
            <person name="Yang H."/>
            <person name="Li Z."/>
            <person name="Wang D."/>
            <person name="Zhang A."/>
            <person name="Wang J."/>
        </authorList>
    </citation>
    <scope>NUCLEOTIDE SEQUENCE</scope>
    <source>
        <strain evidence="2">cv. G1812</strain>
    </source>
</reference>
<name>A0A8R7V5P8_TRIUA</name>
<proteinExistence type="predicted"/>
<keyword evidence="2" id="KW-1185">Reference proteome</keyword>
<reference evidence="1" key="2">
    <citation type="submission" date="2018-03" db="EMBL/GenBank/DDBJ databases">
        <title>The Triticum urartu genome reveals the dynamic nature of wheat genome evolution.</title>
        <authorList>
            <person name="Ling H."/>
            <person name="Ma B."/>
            <person name="Shi X."/>
            <person name="Liu H."/>
            <person name="Dong L."/>
            <person name="Sun H."/>
            <person name="Cao Y."/>
            <person name="Gao Q."/>
            <person name="Zheng S."/>
            <person name="Li Y."/>
            <person name="Yu Y."/>
            <person name="Du H."/>
            <person name="Qi M."/>
            <person name="Li Y."/>
            <person name="Yu H."/>
            <person name="Cui Y."/>
            <person name="Wang N."/>
            <person name="Chen C."/>
            <person name="Wu H."/>
            <person name="Zhao Y."/>
            <person name="Zhang J."/>
            <person name="Li Y."/>
            <person name="Zhou W."/>
            <person name="Zhang B."/>
            <person name="Hu W."/>
            <person name="Eijk M."/>
            <person name="Tang J."/>
            <person name="Witsenboer H."/>
            <person name="Zhao S."/>
            <person name="Li Z."/>
            <person name="Zhang A."/>
            <person name="Wang D."/>
            <person name="Liang C."/>
        </authorList>
    </citation>
    <scope>NUCLEOTIDE SEQUENCE [LARGE SCALE GENOMIC DNA]</scope>
    <source>
        <strain evidence="1">cv. G1812</strain>
    </source>
</reference>